<comment type="caution">
    <text evidence="2">The sequence shown here is derived from an EMBL/GenBank/DDBJ whole genome shotgun (WGS) entry which is preliminary data.</text>
</comment>
<gene>
    <name evidence="2" type="ORF">AMORRO_LOCUS12167</name>
</gene>
<dbReference type="AlphaFoldDB" id="A0A9N9N5A3"/>
<feature type="compositionally biased region" description="Basic and acidic residues" evidence="1">
    <location>
        <begin position="53"/>
        <end position="65"/>
    </location>
</feature>
<keyword evidence="3" id="KW-1185">Reference proteome</keyword>
<protein>
    <submittedName>
        <fullName evidence="2">16848_t:CDS:1</fullName>
    </submittedName>
</protein>
<organism evidence="2 3">
    <name type="scientific">Acaulospora morrowiae</name>
    <dbReference type="NCBI Taxonomy" id="94023"/>
    <lineage>
        <taxon>Eukaryota</taxon>
        <taxon>Fungi</taxon>
        <taxon>Fungi incertae sedis</taxon>
        <taxon>Mucoromycota</taxon>
        <taxon>Glomeromycotina</taxon>
        <taxon>Glomeromycetes</taxon>
        <taxon>Diversisporales</taxon>
        <taxon>Acaulosporaceae</taxon>
        <taxon>Acaulospora</taxon>
    </lineage>
</organism>
<evidence type="ECO:0000313" key="3">
    <source>
        <dbReference type="Proteomes" id="UP000789342"/>
    </source>
</evidence>
<reference evidence="2" key="1">
    <citation type="submission" date="2021-06" db="EMBL/GenBank/DDBJ databases">
        <authorList>
            <person name="Kallberg Y."/>
            <person name="Tangrot J."/>
            <person name="Rosling A."/>
        </authorList>
    </citation>
    <scope>NUCLEOTIDE SEQUENCE</scope>
    <source>
        <strain evidence="2">CL551</strain>
    </source>
</reference>
<evidence type="ECO:0000313" key="2">
    <source>
        <dbReference type="EMBL" id="CAG8701598.1"/>
    </source>
</evidence>
<proteinExistence type="predicted"/>
<evidence type="ECO:0000256" key="1">
    <source>
        <dbReference type="SAM" id="MobiDB-lite"/>
    </source>
</evidence>
<feature type="region of interest" description="Disordered" evidence="1">
    <location>
        <begin position="45"/>
        <end position="65"/>
    </location>
</feature>
<accession>A0A9N9N5A3</accession>
<dbReference type="EMBL" id="CAJVPV010017142">
    <property type="protein sequence ID" value="CAG8701598.1"/>
    <property type="molecule type" value="Genomic_DNA"/>
</dbReference>
<name>A0A9N9N5A3_9GLOM</name>
<dbReference type="Proteomes" id="UP000789342">
    <property type="component" value="Unassembled WGS sequence"/>
</dbReference>
<sequence length="65" mass="7769">MENNHTYIKQQKKQPRITKRSATIMNNTKRQSTTRINQNMAHLYSKHQRTQIKHKENSPLDGLDH</sequence>